<evidence type="ECO:0000313" key="2">
    <source>
        <dbReference type="Proteomes" id="UP000221165"/>
    </source>
</evidence>
<dbReference type="VEuPathDB" id="ToxoDB:CSUI_008192"/>
<keyword evidence="2" id="KW-1185">Reference proteome</keyword>
<gene>
    <name evidence="1" type="ORF">CSUI_008192</name>
</gene>
<proteinExistence type="predicted"/>
<organism evidence="1 2">
    <name type="scientific">Cystoisospora suis</name>
    <dbReference type="NCBI Taxonomy" id="483139"/>
    <lineage>
        <taxon>Eukaryota</taxon>
        <taxon>Sar</taxon>
        <taxon>Alveolata</taxon>
        <taxon>Apicomplexa</taxon>
        <taxon>Conoidasida</taxon>
        <taxon>Coccidia</taxon>
        <taxon>Eucoccidiorida</taxon>
        <taxon>Eimeriorina</taxon>
        <taxon>Sarcocystidae</taxon>
        <taxon>Cystoisospora</taxon>
    </lineage>
</organism>
<comment type="caution">
    <text evidence="1">The sequence shown here is derived from an EMBL/GenBank/DDBJ whole genome shotgun (WGS) entry which is preliminary data.</text>
</comment>
<reference evidence="1 2" key="1">
    <citation type="journal article" date="2017" name="Int. J. Parasitol.">
        <title>The genome of the protozoan parasite Cystoisospora suis and a reverse vaccinology approach to identify vaccine candidates.</title>
        <authorList>
            <person name="Palmieri N."/>
            <person name="Shrestha A."/>
            <person name="Ruttkowski B."/>
            <person name="Beck T."/>
            <person name="Vogl C."/>
            <person name="Tomley F."/>
            <person name="Blake D.P."/>
            <person name="Joachim A."/>
        </authorList>
    </citation>
    <scope>NUCLEOTIDE SEQUENCE [LARGE SCALE GENOMIC DNA]</scope>
    <source>
        <strain evidence="1 2">Wien I</strain>
    </source>
</reference>
<dbReference type="RefSeq" id="XP_067919696.1">
    <property type="nucleotide sequence ID" value="XM_068068328.1"/>
</dbReference>
<accession>A0A2C6KND5</accession>
<protein>
    <submittedName>
        <fullName evidence="1">Regulator of chromosome condensation repeat-containing protein</fullName>
    </submittedName>
</protein>
<dbReference type="AlphaFoldDB" id="A0A2C6KND5"/>
<dbReference type="OrthoDB" id="8068875at2759"/>
<dbReference type="EMBL" id="MIGC01004508">
    <property type="protein sequence ID" value="PHJ17984.1"/>
    <property type="molecule type" value="Genomic_DNA"/>
</dbReference>
<feature type="non-terminal residue" evidence="1">
    <location>
        <position position="141"/>
    </location>
</feature>
<dbReference type="Gene3D" id="1.10.506.10">
    <property type="entry name" value="GTPase Activation - p120gap, domain 1"/>
    <property type="match status" value="1"/>
</dbReference>
<dbReference type="InterPro" id="IPR008936">
    <property type="entry name" value="Rho_GTPase_activation_prot"/>
</dbReference>
<evidence type="ECO:0000313" key="1">
    <source>
        <dbReference type="EMBL" id="PHJ17984.1"/>
    </source>
</evidence>
<sequence>MEDDIIQVLGRELDFVLSIGDKEKEFSSLEATFQTQVLAVVAETEFDYPKLGLKRALTVIVSKLKEFQRLTWILQQQPAYLLRLLGAVNRPWQLEAAVELTQQIYNEIEDDRVRHLFTALLRCLAKQETERAENLFTCFDP</sequence>
<name>A0A2C6KND5_9APIC</name>
<dbReference type="Proteomes" id="UP000221165">
    <property type="component" value="Unassembled WGS sequence"/>
</dbReference>
<dbReference type="GeneID" id="94431539"/>